<dbReference type="GO" id="GO:0120147">
    <property type="term" value="F:formylglycine-generating oxidase activity"/>
    <property type="evidence" value="ECO:0007669"/>
    <property type="project" value="TreeGrafter"/>
</dbReference>
<dbReference type="SUPFAM" id="SSF56436">
    <property type="entry name" value="C-type lectin-like"/>
    <property type="match status" value="1"/>
</dbReference>
<dbReference type="STRING" id="1457154.CAPSK01_001236"/>
<dbReference type="PANTHER" id="PTHR23150">
    <property type="entry name" value="SULFATASE MODIFYING FACTOR 1, 2"/>
    <property type="match status" value="1"/>
</dbReference>
<dbReference type="Gene3D" id="3.90.1580.10">
    <property type="entry name" value="paralog of FGE (formylglycine-generating enzyme)"/>
    <property type="match status" value="1"/>
</dbReference>
<evidence type="ECO:0000313" key="4">
    <source>
        <dbReference type="EMBL" id="KFB69045.1"/>
    </source>
</evidence>
<dbReference type="InterPro" id="IPR005532">
    <property type="entry name" value="SUMF_dom"/>
</dbReference>
<keyword evidence="4" id="KW-0418">Kinase</keyword>
<dbReference type="Proteomes" id="UP000019812">
    <property type="component" value="Unassembled WGS sequence"/>
</dbReference>
<accession>A0A084Y2V1</accession>
<dbReference type="InterPro" id="IPR051043">
    <property type="entry name" value="Sulfatase_Mod_Factor_Kinase"/>
</dbReference>
<keyword evidence="2" id="KW-1133">Transmembrane helix</keyword>
<organism evidence="4 5">
    <name type="scientific">Candidatus Accumulibacter vicinus</name>
    <dbReference type="NCBI Taxonomy" id="2954382"/>
    <lineage>
        <taxon>Bacteria</taxon>
        <taxon>Pseudomonadati</taxon>
        <taxon>Pseudomonadota</taxon>
        <taxon>Betaproteobacteria</taxon>
        <taxon>Candidatus Accumulibacter</taxon>
    </lineage>
</organism>
<keyword evidence="2" id="KW-0472">Membrane</keyword>
<protein>
    <submittedName>
        <fullName evidence="4">Serine/threonine-protein kinase pkn1</fullName>
        <ecNumber evidence="4">2.7.11.1</ecNumber>
    </submittedName>
</protein>
<sequence>MMKSTRPAAASVNAAKPLTTLHLAAAGTRAAGQRNDSRVRTGADWRDLIGVAVSAALSLGVAGAAWAVLPDELKPVVKSEPKPPAKSRSKAETTQAASSARKVGEVFRDCSDCPEMVVIPAGRFLMGSPEGELGRRNEEGPQHEVTMARPFAVGKYEVSFAEWDACVAAGGCLHRPNDEGWGRSRRPVVNVSWEDARTYIVWLAKKTGKGYRMLSEAEWEYAARAGTTRAYPWGSEPGQGRANFLGSGSQWSGKQTAPVGSFTSNDFGLYDMIGNAWEWTEDCWNESYTGAPADGSPWLKGDCGRRVVRGGSWGIDSGYARAAYRSRVEPGNRYDVLGFRLARTL</sequence>
<feature type="domain" description="Sulfatase-modifying factor enzyme-like" evidence="3">
    <location>
        <begin position="113"/>
        <end position="343"/>
    </location>
</feature>
<feature type="region of interest" description="Disordered" evidence="1">
    <location>
        <begin position="76"/>
        <end position="98"/>
    </location>
</feature>
<feature type="transmembrane region" description="Helical" evidence="2">
    <location>
        <begin position="48"/>
        <end position="69"/>
    </location>
</feature>
<reference evidence="4 5" key="1">
    <citation type="submission" date="2014-07" db="EMBL/GenBank/DDBJ databases">
        <title>Expanding our view of genomic diversity in Candidatus Accumulibacter clades.</title>
        <authorList>
            <person name="Skennerton C.T."/>
            <person name="Barr J.J."/>
            <person name="Slater F.R."/>
            <person name="Bond P.L."/>
            <person name="Tyson G.W."/>
        </authorList>
    </citation>
    <scope>NUCLEOTIDE SEQUENCE [LARGE SCALE GENOMIC DNA]</scope>
    <source>
        <strain evidence="5">SK-01</strain>
    </source>
</reference>
<proteinExistence type="predicted"/>
<evidence type="ECO:0000256" key="1">
    <source>
        <dbReference type="SAM" id="MobiDB-lite"/>
    </source>
</evidence>
<keyword evidence="4" id="KW-0808">Transferase</keyword>
<evidence type="ECO:0000259" key="3">
    <source>
        <dbReference type="Pfam" id="PF03781"/>
    </source>
</evidence>
<dbReference type="EC" id="2.7.11.1" evidence="4"/>
<gene>
    <name evidence="4" type="primary">pkn1_9</name>
    <name evidence="4" type="ORF">CAPSK01_001236</name>
</gene>
<keyword evidence="2" id="KW-0812">Transmembrane</keyword>
<dbReference type="InterPro" id="IPR042095">
    <property type="entry name" value="SUMF_sf"/>
</dbReference>
<evidence type="ECO:0000256" key="2">
    <source>
        <dbReference type="SAM" id="Phobius"/>
    </source>
</evidence>
<evidence type="ECO:0000313" key="5">
    <source>
        <dbReference type="Proteomes" id="UP000019812"/>
    </source>
</evidence>
<dbReference type="PANTHER" id="PTHR23150:SF35">
    <property type="entry name" value="BLL6746 PROTEIN"/>
    <property type="match status" value="1"/>
</dbReference>
<dbReference type="AlphaFoldDB" id="A0A084Y2V1"/>
<name>A0A084Y2V1_9PROT</name>
<dbReference type="Pfam" id="PF03781">
    <property type="entry name" value="FGE-sulfatase"/>
    <property type="match status" value="1"/>
</dbReference>
<comment type="caution">
    <text evidence="4">The sequence shown here is derived from an EMBL/GenBank/DDBJ whole genome shotgun (WGS) entry which is preliminary data.</text>
</comment>
<dbReference type="EMBL" id="JDSS02000018">
    <property type="protein sequence ID" value="KFB69045.1"/>
    <property type="molecule type" value="Genomic_DNA"/>
</dbReference>
<dbReference type="InterPro" id="IPR016187">
    <property type="entry name" value="CTDL_fold"/>
</dbReference>
<dbReference type="RefSeq" id="WP_273703156.1">
    <property type="nucleotide sequence ID" value="NZ_JDSS02000018.1"/>
</dbReference>
<dbReference type="GO" id="GO:0004674">
    <property type="term" value="F:protein serine/threonine kinase activity"/>
    <property type="evidence" value="ECO:0007669"/>
    <property type="project" value="UniProtKB-EC"/>
</dbReference>